<keyword evidence="1" id="KW-1133">Transmembrane helix</keyword>
<feature type="transmembrane region" description="Helical" evidence="1">
    <location>
        <begin position="221"/>
        <end position="238"/>
    </location>
</feature>
<dbReference type="AlphaFoldDB" id="A0A3N1ZX48"/>
<dbReference type="EMBL" id="RKHG01000001">
    <property type="protein sequence ID" value="ROR55057.1"/>
    <property type="molecule type" value="Genomic_DNA"/>
</dbReference>
<feature type="transmembrane region" description="Helical" evidence="1">
    <location>
        <begin position="21"/>
        <end position="40"/>
    </location>
</feature>
<protein>
    <submittedName>
        <fullName evidence="2">Uncharacterized protein</fullName>
    </submittedName>
</protein>
<organism evidence="2 3">
    <name type="scientific">Luteococcus japonicus</name>
    <dbReference type="NCBI Taxonomy" id="33984"/>
    <lineage>
        <taxon>Bacteria</taxon>
        <taxon>Bacillati</taxon>
        <taxon>Actinomycetota</taxon>
        <taxon>Actinomycetes</taxon>
        <taxon>Propionibacteriales</taxon>
        <taxon>Propionibacteriaceae</taxon>
        <taxon>Luteococcus</taxon>
    </lineage>
</organism>
<dbReference type="Proteomes" id="UP000275749">
    <property type="component" value="Unassembled WGS sequence"/>
</dbReference>
<reference evidence="2 3" key="1">
    <citation type="submission" date="2018-11" db="EMBL/GenBank/DDBJ databases">
        <title>Sequencing the genomes of 1000 actinobacteria strains.</title>
        <authorList>
            <person name="Klenk H.-P."/>
        </authorList>
    </citation>
    <scope>NUCLEOTIDE SEQUENCE [LARGE SCALE GENOMIC DNA]</scope>
    <source>
        <strain evidence="2 3">DSM 10546</strain>
    </source>
</reference>
<keyword evidence="1" id="KW-0812">Transmembrane</keyword>
<feature type="transmembrane region" description="Helical" evidence="1">
    <location>
        <begin position="65"/>
        <end position="89"/>
    </location>
</feature>
<sequence>MPLLEAVRQHHLDEARQSVHRWTGFACYAIAAMVVCALIDSNVPDGTGPLQFIEALFRPDPGQRIPLLAGAVVTALMGSVYLLQIFLMLRVTTGPSVQYLLRTLTILIADIETMDSEAWKRPAARKSFCTQLESVARETEAACRPFMIRDDVWRRNITDEMRRRADYLRQFNGQLFSPTPTTRAELVGHLAPLLATMAEGRWLDLPEASLSEHSPKREDTFRTWLLALALVGAVAVAQHSFGSWAGTLTTALLGLPLALLLKKLGLTMGDVVKG</sequence>
<accession>A0A3N1ZX48</accession>
<name>A0A3N1ZX48_9ACTN</name>
<comment type="caution">
    <text evidence="2">The sequence shown here is derived from an EMBL/GenBank/DDBJ whole genome shotgun (WGS) entry which is preliminary data.</text>
</comment>
<proteinExistence type="predicted"/>
<evidence type="ECO:0000313" key="2">
    <source>
        <dbReference type="EMBL" id="ROR55057.1"/>
    </source>
</evidence>
<gene>
    <name evidence="2" type="ORF">EDD41_2308</name>
</gene>
<evidence type="ECO:0000313" key="3">
    <source>
        <dbReference type="Proteomes" id="UP000275749"/>
    </source>
</evidence>
<evidence type="ECO:0000256" key="1">
    <source>
        <dbReference type="SAM" id="Phobius"/>
    </source>
</evidence>
<keyword evidence="1" id="KW-0472">Membrane</keyword>